<dbReference type="Proteomes" id="UP001589691">
    <property type="component" value="Unassembled WGS sequence"/>
</dbReference>
<evidence type="ECO:0000259" key="2">
    <source>
        <dbReference type="Pfam" id="PF17936"/>
    </source>
</evidence>
<evidence type="ECO:0000313" key="3">
    <source>
        <dbReference type="EMBL" id="MFB9768665.1"/>
    </source>
</evidence>
<feature type="domain" description="Bacterial Ig" evidence="2">
    <location>
        <begin position="9"/>
        <end position="63"/>
    </location>
</feature>
<reference evidence="3 4" key="1">
    <citation type="submission" date="2024-09" db="EMBL/GenBank/DDBJ databases">
        <authorList>
            <person name="Sun Q."/>
            <person name="Mori K."/>
        </authorList>
    </citation>
    <scope>NUCLEOTIDE SEQUENCE [LARGE SCALE GENOMIC DNA]</scope>
    <source>
        <strain evidence="3 4">TBRC 4576</strain>
    </source>
</reference>
<dbReference type="Gene3D" id="2.60.40.10">
    <property type="entry name" value="Immunoglobulins"/>
    <property type="match status" value="1"/>
</dbReference>
<comment type="caution">
    <text evidence="3">The sequence shown here is derived from an EMBL/GenBank/DDBJ whole genome shotgun (WGS) entry which is preliminary data.</text>
</comment>
<feature type="domain" description="WxL" evidence="1">
    <location>
        <begin position="185"/>
        <end position="322"/>
    </location>
</feature>
<dbReference type="Pfam" id="PF13731">
    <property type="entry name" value="WxL"/>
    <property type="match status" value="1"/>
</dbReference>
<organism evidence="3 4">
    <name type="scientific">Lactiplantibacillus modestisalitolerans</name>
    <dbReference type="NCBI Taxonomy" id="1457219"/>
    <lineage>
        <taxon>Bacteria</taxon>
        <taxon>Bacillati</taxon>
        <taxon>Bacillota</taxon>
        <taxon>Bacilli</taxon>
        <taxon>Lactobacillales</taxon>
        <taxon>Lactobacillaceae</taxon>
        <taxon>Lactiplantibacillus</taxon>
    </lineage>
</organism>
<accession>A0ABV5WR84</accession>
<name>A0ABV5WR84_9LACO</name>
<dbReference type="RefSeq" id="WP_379810058.1">
    <property type="nucleotide sequence ID" value="NZ_JBHLZY010000005.1"/>
</dbReference>
<dbReference type="InterPro" id="IPR041498">
    <property type="entry name" value="Big_6"/>
</dbReference>
<keyword evidence="4" id="KW-1185">Reference proteome</keyword>
<dbReference type="InterPro" id="IPR027994">
    <property type="entry name" value="WxL_dom"/>
</dbReference>
<protein>
    <submittedName>
        <fullName evidence="3">WxL domain-containing protein</fullName>
    </submittedName>
</protein>
<dbReference type="InterPro" id="IPR013783">
    <property type="entry name" value="Ig-like_fold"/>
</dbReference>
<gene>
    <name evidence="3" type="ORF">ACFFLI_02110</name>
</gene>
<dbReference type="EMBL" id="JBHLZY010000005">
    <property type="protein sequence ID" value="MFB9768665.1"/>
    <property type="molecule type" value="Genomic_DNA"/>
</dbReference>
<evidence type="ECO:0000259" key="1">
    <source>
        <dbReference type="Pfam" id="PF13731"/>
    </source>
</evidence>
<dbReference type="Pfam" id="PF17936">
    <property type="entry name" value="Big_6"/>
    <property type="match status" value="1"/>
</dbReference>
<proteinExistence type="predicted"/>
<evidence type="ECO:0000313" key="4">
    <source>
        <dbReference type="Proteomes" id="UP001589691"/>
    </source>
</evidence>
<sequence>MSTTVVQPTSTDKTIKGTGEAGNVVTVTIGDSITKTATVGSDGNYEIDFGKAIGNANQSVVVKQSESPDAQVYTGGQGIATTTIKAPPLTISPTTANITYNAADLKALAGKTQQEVVDWLVNKAQITAKNTDDASDQLTFMSDTSDVLKALQAGENTGSATIKVYAKNVTNDETSRATVTATYDGELAFSVVAPTITFGTNELPTTTAKEFAVTNQPVLKIKDTRATGSKWALMARTDGLKDGTTSLNGQLLYRDAQGNQVPLTASNTKLTGGQKVAGQTETPVDLDSSATGDKAGIFLQVQAGNKIGAYSGTINWTLTDAP</sequence>